<evidence type="ECO:0000256" key="2">
    <source>
        <dbReference type="ARBA" id="ARBA00004275"/>
    </source>
</evidence>
<evidence type="ECO:0000256" key="7">
    <source>
        <dbReference type="ARBA" id="ARBA00012076"/>
    </source>
</evidence>
<comment type="catalytic activity">
    <reaction evidence="28">
        <text>(2E)-hexadecenedioyl-CoA + H2O = (3S)-hydroxyhexadecanedioyl-CoA</text>
        <dbReference type="Rhea" id="RHEA:40259"/>
        <dbReference type="ChEBI" id="CHEBI:15377"/>
        <dbReference type="ChEBI" id="CHEBI:77075"/>
        <dbReference type="ChEBI" id="CHEBI:77080"/>
    </reaction>
    <physiologicalReaction direction="left-to-right" evidence="28">
        <dbReference type="Rhea" id="RHEA:40260"/>
    </physiologicalReaction>
</comment>
<evidence type="ECO:0000256" key="8">
    <source>
        <dbReference type="ARBA" id="ARBA00013000"/>
    </source>
</evidence>
<comment type="catalytic activity">
    <reaction evidence="24">
        <text>(3S)-hydroxyhexanoyl-CoA = (2E)-hexenoyl-CoA + H2O</text>
        <dbReference type="Rhea" id="RHEA:30547"/>
        <dbReference type="ChEBI" id="CHEBI:15377"/>
        <dbReference type="ChEBI" id="CHEBI:62075"/>
        <dbReference type="ChEBI" id="CHEBI:62077"/>
    </reaction>
    <physiologicalReaction direction="right-to-left" evidence="24">
        <dbReference type="Rhea" id="RHEA:30549"/>
    </physiologicalReaction>
</comment>
<comment type="catalytic activity">
    <reaction evidence="1">
        <text>(3S)-hydroxyhexadecanoyl-CoA = (2E)-hexadecenoyl-CoA + H2O</text>
        <dbReference type="Rhea" id="RHEA:31163"/>
        <dbReference type="ChEBI" id="CHEBI:15377"/>
        <dbReference type="ChEBI" id="CHEBI:61526"/>
        <dbReference type="ChEBI" id="CHEBI:62613"/>
    </reaction>
    <physiologicalReaction direction="right-to-left" evidence="1">
        <dbReference type="Rhea" id="RHEA:31165"/>
    </physiologicalReaction>
</comment>
<keyword evidence="9" id="KW-0276">Fatty acid metabolism</keyword>
<comment type="subunit">
    <text evidence="5">Monomer.</text>
</comment>
<comment type="catalytic activity">
    <reaction evidence="19">
        <text>a 4-saturated-(3S)-3-hydroxyacyl-CoA = a (3E)-enoyl-CoA + H2O</text>
        <dbReference type="Rhea" id="RHEA:20724"/>
        <dbReference type="ChEBI" id="CHEBI:15377"/>
        <dbReference type="ChEBI" id="CHEBI:58521"/>
        <dbReference type="ChEBI" id="CHEBI:137480"/>
        <dbReference type="EC" id="4.2.1.17"/>
    </reaction>
    <physiologicalReaction direction="left-to-right" evidence="19">
        <dbReference type="Rhea" id="RHEA:20725"/>
    </physiologicalReaction>
</comment>
<dbReference type="Pfam" id="PF00378">
    <property type="entry name" value="ECH_1"/>
    <property type="match status" value="1"/>
</dbReference>
<dbReference type="PANTHER" id="PTHR23309:SF49">
    <property type="entry name" value="PEROXISOMAL BIFUNCTIONAL ENZYME"/>
    <property type="match status" value="1"/>
</dbReference>
<evidence type="ECO:0000256" key="15">
    <source>
        <dbReference type="ARBA" id="ARBA00023239"/>
    </source>
</evidence>
<evidence type="ECO:0000256" key="9">
    <source>
        <dbReference type="ARBA" id="ARBA00022832"/>
    </source>
</evidence>
<keyword evidence="12" id="KW-0443">Lipid metabolism</keyword>
<comment type="caution">
    <text evidence="39">The sequence shown here is derived from an EMBL/GenBank/DDBJ whole genome shotgun (WGS) entry which is preliminary data.</text>
</comment>
<evidence type="ECO:0000256" key="18">
    <source>
        <dbReference type="ARBA" id="ARBA00035863"/>
    </source>
</evidence>
<comment type="catalytic activity">
    <reaction evidence="32">
        <text>(3S)-hydroxyhexadecanoyl-CoA + NAD(+) = 3-oxohexadecanoyl-CoA + NADH + H(+)</text>
        <dbReference type="Rhea" id="RHEA:31159"/>
        <dbReference type="ChEBI" id="CHEBI:15378"/>
        <dbReference type="ChEBI" id="CHEBI:57349"/>
        <dbReference type="ChEBI" id="CHEBI:57540"/>
        <dbReference type="ChEBI" id="CHEBI:57945"/>
        <dbReference type="ChEBI" id="CHEBI:62613"/>
    </reaction>
    <physiologicalReaction direction="left-to-right" evidence="32">
        <dbReference type="Rhea" id="RHEA:31160"/>
    </physiologicalReaction>
</comment>
<evidence type="ECO:0000256" key="30">
    <source>
        <dbReference type="ARBA" id="ARBA00039632"/>
    </source>
</evidence>
<evidence type="ECO:0000256" key="14">
    <source>
        <dbReference type="ARBA" id="ARBA00023235"/>
    </source>
</evidence>
<evidence type="ECO:0000256" key="32">
    <source>
        <dbReference type="ARBA" id="ARBA00047613"/>
    </source>
</evidence>
<evidence type="ECO:0000256" key="26">
    <source>
        <dbReference type="ARBA" id="ARBA00036570"/>
    </source>
</evidence>
<protein>
    <recommendedName>
        <fullName evidence="30">Peroxisomal bifunctional enzyme</fullName>
        <ecNumber evidence="8">1.1.1.35</ecNumber>
        <ecNumber evidence="7">4.2.1.17</ecNumber>
        <ecNumber evidence="6">5.3.3.8</ecNumber>
    </recommendedName>
    <alternativeName>
        <fullName evidence="31">Multifunctional enzyme 1</fullName>
    </alternativeName>
</protein>
<evidence type="ECO:0000256" key="22">
    <source>
        <dbReference type="ARBA" id="ARBA00036336"/>
    </source>
</evidence>
<feature type="domain" description="3-hydroxyacyl-CoA dehydrogenase C-terminal" evidence="37">
    <location>
        <begin position="374"/>
        <end position="477"/>
    </location>
</feature>
<sequence length="615" mass="68047">MRSKVVCNCRLGSKCRTGVFISVPLRSTFCVGTSYILAVKVSYIVAVIMVDYKVQGSFAILEVNNPPVNALSHAVRSGLNDGIEKASRDRNVKAVIVCGKGATFPAGADIREFSKPKKEPWLPEIGHKMEKCEKPVIAAIHGTCLGGGLEIALFCHYRIALKTARVGFPEVQLGLLPGAAGTQRLPRVAGLQVAMDMISSGRHVLATEAKKYGIIDELCLKAVKASVDFPYEKGLEMETEFFKQLLGSGQSKAQQYAFFAERTIARWEMPNGNYRTAVAKPVKSTAVIGAGTMGSGIVVCLLSAGIPVYLMEQNEKFLNNGLKMIKSIMEGSVKLGKVSPEVGRKAATLLKPTMNYNDLKDVDLIPVLVKTCRGFLANRMHGPFGTEGTFLVEEGALPSQVDRVMEDFGLPIGPFKVRDLSGVDIAYKIKQEVAKLLGIKTTLQTRFMNGERYCALNDRLFHLGRLGRKTGKGYYKYEKAGGKIATEDSDVTDIIEKHCKELGIQRRQISSQEIVERMMYSCINEGFKILEDGIAVRPEDIDVCYLYGFSFPRYLGGPMFYANQIGLQRVYERICYYHENFPYSPHWVPSRLLRKLAAKSVPMNEWMAYATGSKL</sequence>
<accession>A0ABQ9FD05</accession>
<evidence type="ECO:0000256" key="21">
    <source>
        <dbReference type="ARBA" id="ARBA00035959"/>
    </source>
</evidence>
<evidence type="ECO:0000256" key="12">
    <source>
        <dbReference type="ARBA" id="ARBA00023098"/>
    </source>
</evidence>
<evidence type="ECO:0000256" key="35">
    <source>
        <dbReference type="ARBA" id="ARBA00049448"/>
    </source>
</evidence>
<dbReference type="Gene3D" id="3.90.226.10">
    <property type="entry name" value="2-enoyl-CoA Hydratase, Chain A, domain 1"/>
    <property type="match status" value="1"/>
</dbReference>
<evidence type="ECO:0000256" key="29">
    <source>
        <dbReference type="ARBA" id="ARBA00038365"/>
    </source>
</evidence>
<evidence type="ECO:0000256" key="25">
    <source>
        <dbReference type="ARBA" id="ARBA00036472"/>
    </source>
</evidence>
<evidence type="ECO:0000256" key="13">
    <source>
        <dbReference type="ARBA" id="ARBA00023140"/>
    </source>
</evidence>
<dbReference type="InterPro" id="IPR029045">
    <property type="entry name" value="ClpP/crotonase-like_dom_sf"/>
</dbReference>
<dbReference type="Gene3D" id="3.40.50.720">
    <property type="entry name" value="NAD(P)-binding Rossmann-like Domain"/>
    <property type="match status" value="1"/>
</dbReference>
<dbReference type="SUPFAM" id="SSF52096">
    <property type="entry name" value="ClpP/crotonase"/>
    <property type="match status" value="1"/>
</dbReference>
<comment type="catalytic activity">
    <reaction evidence="34">
        <text>a (3S)-3-hydroxyacyl-CoA + NAD(+) = a 3-oxoacyl-CoA + NADH + H(+)</text>
        <dbReference type="Rhea" id="RHEA:22432"/>
        <dbReference type="ChEBI" id="CHEBI:15378"/>
        <dbReference type="ChEBI" id="CHEBI:57318"/>
        <dbReference type="ChEBI" id="CHEBI:57540"/>
        <dbReference type="ChEBI" id="CHEBI:57945"/>
        <dbReference type="ChEBI" id="CHEBI:90726"/>
        <dbReference type="EC" id="1.1.1.35"/>
    </reaction>
    <physiologicalReaction direction="left-to-right" evidence="34">
        <dbReference type="Rhea" id="RHEA:22433"/>
    </physiologicalReaction>
</comment>
<evidence type="ECO:0000256" key="17">
    <source>
        <dbReference type="ARBA" id="ARBA00035760"/>
    </source>
</evidence>
<evidence type="ECO:0000313" key="40">
    <source>
        <dbReference type="Proteomes" id="UP001217089"/>
    </source>
</evidence>
<comment type="catalytic activity">
    <reaction evidence="18">
        <text>(3E,5Z)-octadienoyl-CoA = (2E,5Z)-octadienoyl-CoA</text>
        <dbReference type="Rhea" id="RHEA:49932"/>
        <dbReference type="ChEBI" id="CHEBI:85108"/>
        <dbReference type="ChEBI" id="CHEBI:131990"/>
    </reaction>
    <physiologicalReaction direction="right-to-left" evidence="18">
        <dbReference type="Rhea" id="RHEA:49934"/>
    </physiologicalReaction>
</comment>
<evidence type="ECO:0000256" key="19">
    <source>
        <dbReference type="ARBA" id="ARBA00035909"/>
    </source>
</evidence>
<evidence type="ECO:0000256" key="16">
    <source>
        <dbReference type="ARBA" id="ARBA00023268"/>
    </source>
</evidence>
<gene>
    <name evidence="39" type="ORF">KUTeg_008298</name>
</gene>
<keyword evidence="14" id="KW-0413">Isomerase</keyword>
<comment type="catalytic activity">
    <reaction evidence="20">
        <text>a (3E)-enoyl-CoA = a 4-saturated (2E)-enoyl-CoA</text>
        <dbReference type="Rhea" id="RHEA:45228"/>
        <dbReference type="ChEBI" id="CHEBI:58521"/>
        <dbReference type="ChEBI" id="CHEBI:85097"/>
        <dbReference type="EC" id="5.3.3.8"/>
    </reaction>
    <physiologicalReaction direction="left-to-right" evidence="20">
        <dbReference type="Rhea" id="RHEA:45229"/>
    </physiologicalReaction>
</comment>
<keyword evidence="13" id="KW-0576">Peroxisome</keyword>
<evidence type="ECO:0000256" key="10">
    <source>
        <dbReference type="ARBA" id="ARBA00023002"/>
    </source>
</evidence>
<evidence type="ECO:0000256" key="24">
    <source>
        <dbReference type="ARBA" id="ARBA00036370"/>
    </source>
</evidence>
<comment type="catalytic activity">
    <reaction evidence="33">
        <text>(3S)-hydroxydecanoyl-CoA + NAD(+) = 3-oxodecanoyl-CoA + NADH + H(+)</text>
        <dbReference type="Rhea" id="RHEA:31187"/>
        <dbReference type="ChEBI" id="CHEBI:15378"/>
        <dbReference type="ChEBI" id="CHEBI:57540"/>
        <dbReference type="ChEBI" id="CHEBI:57945"/>
        <dbReference type="ChEBI" id="CHEBI:62548"/>
        <dbReference type="ChEBI" id="CHEBI:62616"/>
    </reaction>
    <physiologicalReaction direction="left-to-right" evidence="33">
        <dbReference type="Rhea" id="RHEA:31188"/>
    </physiologicalReaction>
</comment>
<dbReference type="Pfam" id="PF02737">
    <property type="entry name" value="3HCDH_N"/>
    <property type="match status" value="1"/>
</dbReference>
<evidence type="ECO:0000256" key="31">
    <source>
        <dbReference type="ARBA" id="ARBA00042031"/>
    </source>
</evidence>
<dbReference type="CDD" id="cd06558">
    <property type="entry name" value="crotonase-like"/>
    <property type="match status" value="1"/>
</dbReference>
<evidence type="ECO:0000256" key="5">
    <source>
        <dbReference type="ARBA" id="ARBA00011245"/>
    </source>
</evidence>
<evidence type="ECO:0000256" key="36">
    <source>
        <dbReference type="RuleBase" id="RU003707"/>
    </source>
</evidence>
<evidence type="ECO:0000256" key="3">
    <source>
        <dbReference type="ARBA" id="ARBA00005005"/>
    </source>
</evidence>
<evidence type="ECO:0000256" key="6">
    <source>
        <dbReference type="ARBA" id="ARBA00012064"/>
    </source>
</evidence>
<dbReference type="Proteomes" id="UP001217089">
    <property type="component" value="Unassembled WGS sequence"/>
</dbReference>
<evidence type="ECO:0000256" key="1">
    <source>
        <dbReference type="ARBA" id="ARBA00000469"/>
    </source>
</evidence>
<comment type="catalytic activity">
    <reaction evidence="26">
        <text>(3E,5Z)-tetradecadienoyl-CoA = (2E,5Z)-tetradecadienoyl-CoA</text>
        <dbReference type="Rhea" id="RHEA:47464"/>
        <dbReference type="ChEBI" id="CHEBI:71586"/>
        <dbReference type="ChEBI" id="CHEBI:87701"/>
    </reaction>
    <physiologicalReaction direction="right-to-left" evidence="26">
        <dbReference type="Rhea" id="RHEA:47466"/>
    </physiologicalReaction>
</comment>
<evidence type="ECO:0000259" key="38">
    <source>
        <dbReference type="Pfam" id="PF02737"/>
    </source>
</evidence>
<dbReference type="InterPro" id="IPR006176">
    <property type="entry name" value="3-OHacyl-CoA_DH_NAD-bd"/>
</dbReference>
<evidence type="ECO:0000256" key="34">
    <source>
        <dbReference type="ARBA" id="ARBA00048911"/>
    </source>
</evidence>
<evidence type="ECO:0000256" key="4">
    <source>
        <dbReference type="ARBA" id="ARBA00008750"/>
    </source>
</evidence>
<dbReference type="EC" id="4.2.1.17" evidence="7"/>
<organism evidence="39 40">
    <name type="scientific">Tegillarca granosa</name>
    <name type="common">Malaysian cockle</name>
    <name type="synonym">Anadara granosa</name>
    <dbReference type="NCBI Taxonomy" id="220873"/>
    <lineage>
        <taxon>Eukaryota</taxon>
        <taxon>Metazoa</taxon>
        <taxon>Spiralia</taxon>
        <taxon>Lophotrochozoa</taxon>
        <taxon>Mollusca</taxon>
        <taxon>Bivalvia</taxon>
        <taxon>Autobranchia</taxon>
        <taxon>Pteriomorphia</taxon>
        <taxon>Arcoida</taxon>
        <taxon>Arcoidea</taxon>
        <taxon>Arcidae</taxon>
        <taxon>Tegillarca</taxon>
    </lineage>
</organism>
<dbReference type="EC" id="5.3.3.8" evidence="6"/>
<feature type="domain" description="3-hydroxyacyl-CoA dehydrogenase C-terminal" evidence="37">
    <location>
        <begin position="514"/>
        <end position="599"/>
    </location>
</feature>
<keyword evidence="40" id="KW-1185">Reference proteome</keyword>
<keyword evidence="10" id="KW-0560">Oxidoreductase</keyword>
<comment type="similarity">
    <text evidence="29">In the C-terminal section; belongs to the 3-hydroxyacyl-CoA dehydrogenase family.</text>
</comment>
<comment type="catalytic activity">
    <reaction evidence="27">
        <text>(3E)-decenoyl-CoA = (2E)-decenoyl-CoA</text>
        <dbReference type="Rhea" id="RHEA:45752"/>
        <dbReference type="ChEBI" id="CHEBI:61406"/>
        <dbReference type="ChEBI" id="CHEBI:84793"/>
    </reaction>
    <physiologicalReaction direction="left-to-right" evidence="27">
        <dbReference type="Rhea" id="RHEA:45753"/>
    </physiologicalReaction>
</comment>
<dbReference type="PROSITE" id="PS00166">
    <property type="entry name" value="ENOYL_COA_HYDRATASE"/>
    <property type="match status" value="1"/>
</dbReference>
<dbReference type="SUPFAM" id="SSF48179">
    <property type="entry name" value="6-phosphogluconate dehydrogenase C-terminal domain-like"/>
    <property type="match status" value="2"/>
</dbReference>
<evidence type="ECO:0000256" key="33">
    <source>
        <dbReference type="ARBA" id="ARBA00048361"/>
    </source>
</evidence>
<comment type="catalytic activity">
    <reaction evidence="17">
        <text>(3S)-hydroxydecanoyl-CoA = (2E)-decenoyl-CoA + H2O</text>
        <dbReference type="Rhea" id="RHEA:31191"/>
        <dbReference type="ChEBI" id="CHEBI:15377"/>
        <dbReference type="ChEBI" id="CHEBI:61406"/>
        <dbReference type="ChEBI" id="CHEBI:62616"/>
    </reaction>
    <physiologicalReaction direction="right-to-left" evidence="17">
        <dbReference type="Rhea" id="RHEA:31193"/>
    </physiologicalReaction>
</comment>
<comment type="catalytic activity">
    <reaction evidence="22">
        <text>(3Z)-hexenoyl-CoA = (2E)-hexenoyl-CoA</text>
        <dbReference type="Rhea" id="RHEA:45748"/>
        <dbReference type="ChEBI" id="CHEBI:62077"/>
        <dbReference type="ChEBI" id="CHEBI:85415"/>
    </reaction>
    <physiologicalReaction direction="left-to-right" evidence="22">
        <dbReference type="Rhea" id="RHEA:45749"/>
    </physiologicalReaction>
</comment>
<dbReference type="PANTHER" id="PTHR23309">
    <property type="entry name" value="3-HYDROXYACYL-COA DEHYROGENASE"/>
    <property type="match status" value="1"/>
</dbReference>
<evidence type="ECO:0000313" key="39">
    <source>
        <dbReference type="EMBL" id="KAJ8313737.1"/>
    </source>
</evidence>
<comment type="catalytic activity">
    <reaction evidence="21">
        <text>a (3Z)-enoyl-CoA = a 4-saturated (2E)-enoyl-CoA</text>
        <dbReference type="Rhea" id="RHEA:45900"/>
        <dbReference type="ChEBI" id="CHEBI:85097"/>
        <dbReference type="ChEBI" id="CHEBI:85489"/>
        <dbReference type="EC" id="5.3.3.8"/>
    </reaction>
    <physiologicalReaction direction="left-to-right" evidence="21">
        <dbReference type="Rhea" id="RHEA:45901"/>
    </physiologicalReaction>
</comment>
<keyword evidence="11" id="KW-0520">NAD</keyword>
<dbReference type="EC" id="1.1.1.35" evidence="8"/>
<comment type="catalytic activity">
    <reaction evidence="35">
        <text>(3S)-hydroxyhexadecanedioyl-CoA + NAD(+) = 3-oxohexadecanedioyl-CoA + NADH + H(+)</text>
        <dbReference type="Rhea" id="RHEA:40267"/>
        <dbReference type="ChEBI" id="CHEBI:15378"/>
        <dbReference type="ChEBI" id="CHEBI:57540"/>
        <dbReference type="ChEBI" id="CHEBI:57945"/>
        <dbReference type="ChEBI" id="CHEBI:77080"/>
        <dbReference type="ChEBI" id="CHEBI:77081"/>
    </reaction>
    <physiologicalReaction direction="left-to-right" evidence="35">
        <dbReference type="Rhea" id="RHEA:40268"/>
    </physiologicalReaction>
</comment>
<dbReference type="SUPFAM" id="SSF51735">
    <property type="entry name" value="NAD(P)-binding Rossmann-fold domains"/>
    <property type="match status" value="1"/>
</dbReference>
<feature type="domain" description="3-hydroxyacyl-CoA dehydrogenase NAD binding" evidence="38">
    <location>
        <begin position="285"/>
        <end position="365"/>
    </location>
</feature>
<dbReference type="EMBL" id="JARBDR010000342">
    <property type="protein sequence ID" value="KAJ8313737.1"/>
    <property type="molecule type" value="Genomic_DNA"/>
</dbReference>
<comment type="pathway">
    <text evidence="3">Lipid metabolism; fatty acid beta-oxidation.</text>
</comment>
<evidence type="ECO:0000256" key="11">
    <source>
        <dbReference type="ARBA" id="ARBA00023027"/>
    </source>
</evidence>
<dbReference type="InterPro" id="IPR018376">
    <property type="entry name" value="Enoyl-CoA_hyd/isom_CS"/>
</dbReference>
<dbReference type="InterPro" id="IPR001753">
    <property type="entry name" value="Enoyl-CoA_hydra/iso"/>
</dbReference>
<evidence type="ECO:0000256" key="20">
    <source>
        <dbReference type="ARBA" id="ARBA00035949"/>
    </source>
</evidence>
<evidence type="ECO:0000256" key="23">
    <source>
        <dbReference type="ARBA" id="ARBA00036353"/>
    </source>
</evidence>
<comment type="similarity">
    <text evidence="4">In the N-terminal section; belongs to the enoyl-CoA hydratase/isomerase family.</text>
</comment>
<proteinExistence type="inferred from homology"/>
<reference evidence="39 40" key="1">
    <citation type="submission" date="2022-12" db="EMBL/GenBank/DDBJ databases">
        <title>Chromosome-level genome of Tegillarca granosa.</title>
        <authorList>
            <person name="Kim J."/>
        </authorList>
    </citation>
    <scope>NUCLEOTIDE SEQUENCE [LARGE SCALE GENOMIC DNA]</scope>
    <source>
        <strain evidence="39">Teg-2019</strain>
        <tissue evidence="39">Adductor muscle</tissue>
    </source>
</reference>
<dbReference type="Pfam" id="PF00725">
    <property type="entry name" value="3HCDH"/>
    <property type="match status" value="2"/>
</dbReference>
<name>A0ABQ9FD05_TEGGR</name>
<dbReference type="InterPro" id="IPR006108">
    <property type="entry name" value="3HC_DH_C"/>
</dbReference>
<evidence type="ECO:0000256" key="27">
    <source>
        <dbReference type="ARBA" id="ARBA00036656"/>
    </source>
</evidence>
<comment type="subcellular location">
    <subcellularLocation>
        <location evidence="2">Peroxisome</location>
    </subcellularLocation>
</comment>
<evidence type="ECO:0000259" key="37">
    <source>
        <dbReference type="Pfam" id="PF00725"/>
    </source>
</evidence>
<dbReference type="InterPro" id="IPR036291">
    <property type="entry name" value="NAD(P)-bd_dom_sf"/>
</dbReference>
<dbReference type="InterPro" id="IPR008927">
    <property type="entry name" value="6-PGluconate_DH-like_C_sf"/>
</dbReference>
<keyword evidence="16" id="KW-0511">Multifunctional enzyme</keyword>
<comment type="similarity">
    <text evidence="36">Belongs to the enoyl-CoA hydratase/isomerase family.</text>
</comment>
<dbReference type="Gene3D" id="1.10.1040.50">
    <property type="match status" value="1"/>
</dbReference>
<comment type="catalytic activity">
    <reaction evidence="25">
        <text>(2S,3S)-3-hydroxy-2-methylbutanoyl-CoA = (2E)-2-methylbut-2-enoyl-CoA + H2O</text>
        <dbReference type="Rhea" id="RHEA:31119"/>
        <dbReference type="ChEBI" id="CHEBI:15377"/>
        <dbReference type="ChEBI" id="CHEBI:57312"/>
        <dbReference type="ChEBI" id="CHEBI:57337"/>
    </reaction>
    <physiologicalReaction direction="right-to-left" evidence="25">
        <dbReference type="Rhea" id="RHEA:31121"/>
    </physiologicalReaction>
</comment>
<evidence type="ECO:0000256" key="28">
    <source>
        <dbReference type="ARBA" id="ARBA00036989"/>
    </source>
</evidence>
<keyword evidence="15" id="KW-0456">Lyase</keyword>
<comment type="catalytic activity">
    <reaction evidence="23">
        <text>(3E)-hexenoyl-CoA = (2E)-hexenoyl-CoA</text>
        <dbReference type="Rhea" id="RHEA:45736"/>
        <dbReference type="ChEBI" id="CHEBI:62077"/>
        <dbReference type="ChEBI" id="CHEBI:84790"/>
    </reaction>
    <physiologicalReaction direction="left-to-right" evidence="23">
        <dbReference type="Rhea" id="RHEA:45737"/>
    </physiologicalReaction>
</comment>